<dbReference type="SUPFAM" id="SSF55811">
    <property type="entry name" value="Nudix"/>
    <property type="match status" value="1"/>
</dbReference>
<sequence>MQPNECVSFLVISDGKILLEKRSELREVDPGTINIPGGHIENDETQSQALYRELSEELGIVPITYHFLCSLYHPTSELQLIHYYVVTSWEGEAQPFEAEDISWYSLAEAPVGINVDKVALSEFKRVSGSLGIAL</sequence>
<keyword evidence="9" id="KW-0234">DNA repair</keyword>
<dbReference type="GO" id="GO:0046872">
    <property type="term" value="F:metal ion binding"/>
    <property type="evidence" value="ECO:0007669"/>
    <property type="project" value="UniProtKB-KW"/>
</dbReference>
<comment type="similarity">
    <text evidence="2">Belongs to the Nudix hydrolase family.</text>
</comment>
<organism evidence="18 19">
    <name type="scientific">Reinekea thalattae</name>
    <dbReference type="NCBI Taxonomy" id="2593301"/>
    <lineage>
        <taxon>Bacteria</taxon>
        <taxon>Pseudomonadati</taxon>
        <taxon>Pseudomonadota</taxon>
        <taxon>Gammaproteobacteria</taxon>
        <taxon>Oceanospirillales</taxon>
        <taxon>Saccharospirillaceae</taxon>
        <taxon>Reinekea</taxon>
    </lineage>
</organism>
<evidence type="ECO:0000256" key="4">
    <source>
        <dbReference type="ARBA" id="ARBA00022705"/>
    </source>
</evidence>
<dbReference type="Pfam" id="PF00293">
    <property type="entry name" value="NUDIX"/>
    <property type="match status" value="1"/>
</dbReference>
<evidence type="ECO:0000256" key="8">
    <source>
        <dbReference type="ARBA" id="ARBA00022842"/>
    </source>
</evidence>
<protein>
    <recommendedName>
        <fullName evidence="13">8-oxo-dGTP diphosphatase</fullName>
        <ecNumber evidence="12">3.6.1.55</ecNumber>
    </recommendedName>
    <alternativeName>
        <fullName evidence="16">7,8-dihydro-8-oxoguanine-triphosphatase</fullName>
    </alternativeName>
    <alternativeName>
        <fullName evidence="15">Mutator protein MutT</fullName>
    </alternativeName>
    <alternativeName>
        <fullName evidence="14">dGTP pyrophosphohydrolase</fullName>
    </alternativeName>
</protein>
<evidence type="ECO:0000256" key="7">
    <source>
        <dbReference type="ARBA" id="ARBA00022801"/>
    </source>
</evidence>
<dbReference type="InterPro" id="IPR020084">
    <property type="entry name" value="NUDIX_hydrolase_CS"/>
</dbReference>
<evidence type="ECO:0000256" key="15">
    <source>
        <dbReference type="ARBA" id="ARBA00041979"/>
    </source>
</evidence>
<evidence type="ECO:0000313" key="18">
    <source>
        <dbReference type="EMBL" id="TXR53192.1"/>
    </source>
</evidence>
<dbReference type="Gene3D" id="3.90.79.10">
    <property type="entry name" value="Nucleoside Triphosphate Pyrophosphohydrolase"/>
    <property type="match status" value="1"/>
</dbReference>
<feature type="domain" description="Nudix hydrolase" evidence="17">
    <location>
        <begin position="2"/>
        <end position="133"/>
    </location>
</feature>
<dbReference type="Proteomes" id="UP000321764">
    <property type="component" value="Unassembled WGS sequence"/>
</dbReference>
<name>A0A5C8Z5F0_9GAMM</name>
<keyword evidence="4" id="KW-0235">DNA replication</keyword>
<keyword evidence="7" id="KW-0378">Hydrolase</keyword>
<evidence type="ECO:0000256" key="3">
    <source>
        <dbReference type="ARBA" id="ARBA00022457"/>
    </source>
</evidence>
<evidence type="ECO:0000256" key="16">
    <source>
        <dbReference type="ARBA" id="ARBA00042798"/>
    </source>
</evidence>
<evidence type="ECO:0000256" key="11">
    <source>
        <dbReference type="ARBA" id="ARBA00036904"/>
    </source>
</evidence>
<dbReference type="GO" id="GO:0006260">
    <property type="term" value="P:DNA replication"/>
    <property type="evidence" value="ECO:0007669"/>
    <property type="project" value="UniProtKB-KW"/>
</dbReference>
<dbReference type="PROSITE" id="PS51462">
    <property type="entry name" value="NUDIX"/>
    <property type="match status" value="1"/>
</dbReference>
<dbReference type="EMBL" id="VKAD01000001">
    <property type="protein sequence ID" value="TXR53192.1"/>
    <property type="molecule type" value="Genomic_DNA"/>
</dbReference>
<comment type="caution">
    <text evidence="18">The sequence shown here is derived from an EMBL/GenBank/DDBJ whole genome shotgun (WGS) entry which is preliminary data.</text>
</comment>
<keyword evidence="3" id="KW-0515">Mutator protein</keyword>
<dbReference type="CDD" id="cd02883">
    <property type="entry name" value="NUDIX_Hydrolase"/>
    <property type="match status" value="1"/>
</dbReference>
<dbReference type="PANTHER" id="PTHR47707">
    <property type="entry name" value="8-OXO-DGTP DIPHOSPHATASE"/>
    <property type="match status" value="1"/>
</dbReference>
<dbReference type="PANTHER" id="PTHR47707:SF1">
    <property type="entry name" value="NUDIX HYDROLASE FAMILY PROTEIN"/>
    <property type="match status" value="1"/>
</dbReference>
<keyword evidence="8" id="KW-0460">Magnesium</keyword>
<keyword evidence="5" id="KW-0479">Metal-binding</keyword>
<reference evidence="18 19" key="1">
    <citation type="submission" date="2019-07" db="EMBL/GenBank/DDBJ databases">
        <title>Reinekea sp. strain SSH23 genome sequencing and assembly.</title>
        <authorList>
            <person name="Kim I."/>
        </authorList>
    </citation>
    <scope>NUCLEOTIDE SEQUENCE [LARGE SCALE GENOMIC DNA]</scope>
    <source>
        <strain evidence="18 19">SSH23</strain>
    </source>
</reference>
<gene>
    <name evidence="18" type="ORF">FME95_01050</name>
</gene>
<comment type="catalytic activity">
    <reaction evidence="11">
        <text>8-oxo-GTP + H2O = 8-oxo-GMP + diphosphate + H(+)</text>
        <dbReference type="Rhea" id="RHEA:67616"/>
        <dbReference type="ChEBI" id="CHEBI:15377"/>
        <dbReference type="ChEBI" id="CHEBI:15378"/>
        <dbReference type="ChEBI" id="CHEBI:33019"/>
        <dbReference type="ChEBI" id="CHEBI:143553"/>
        <dbReference type="ChEBI" id="CHEBI:145694"/>
    </reaction>
</comment>
<dbReference type="PROSITE" id="PS00893">
    <property type="entry name" value="NUDIX_BOX"/>
    <property type="match status" value="1"/>
</dbReference>
<dbReference type="RefSeq" id="WP_147712345.1">
    <property type="nucleotide sequence ID" value="NZ_VKAD01000001.1"/>
</dbReference>
<evidence type="ECO:0000256" key="2">
    <source>
        <dbReference type="ARBA" id="ARBA00005582"/>
    </source>
</evidence>
<evidence type="ECO:0000259" key="17">
    <source>
        <dbReference type="PROSITE" id="PS51462"/>
    </source>
</evidence>
<dbReference type="InterPro" id="IPR015797">
    <property type="entry name" value="NUDIX_hydrolase-like_dom_sf"/>
</dbReference>
<dbReference type="GO" id="GO:0035539">
    <property type="term" value="F:8-oxo-7,8-dihydrodeoxyguanosine triphosphate pyrophosphatase activity"/>
    <property type="evidence" value="ECO:0007669"/>
    <property type="project" value="UniProtKB-EC"/>
</dbReference>
<evidence type="ECO:0000256" key="12">
    <source>
        <dbReference type="ARBA" id="ARBA00038905"/>
    </source>
</evidence>
<dbReference type="InterPro" id="IPR000086">
    <property type="entry name" value="NUDIX_hydrolase_dom"/>
</dbReference>
<dbReference type="GO" id="GO:0006281">
    <property type="term" value="P:DNA repair"/>
    <property type="evidence" value="ECO:0007669"/>
    <property type="project" value="UniProtKB-KW"/>
</dbReference>
<evidence type="ECO:0000256" key="9">
    <source>
        <dbReference type="ARBA" id="ARBA00023204"/>
    </source>
</evidence>
<accession>A0A5C8Z5F0</accession>
<evidence type="ECO:0000256" key="5">
    <source>
        <dbReference type="ARBA" id="ARBA00022723"/>
    </source>
</evidence>
<keyword evidence="6" id="KW-0227">DNA damage</keyword>
<dbReference type="AlphaFoldDB" id="A0A5C8Z5F0"/>
<dbReference type="GO" id="GO:0044715">
    <property type="term" value="F:8-oxo-dGDP phosphatase activity"/>
    <property type="evidence" value="ECO:0007669"/>
    <property type="project" value="TreeGrafter"/>
</dbReference>
<evidence type="ECO:0000256" key="6">
    <source>
        <dbReference type="ARBA" id="ARBA00022763"/>
    </source>
</evidence>
<evidence type="ECO:0000256" key="1">
    <source>
        <dbReference type="ARBA" id="ARBA00001946"/>
    </source>
</evidence>
<dbReference type="GO" id="GO:0044716">
    <property type="term" value="F:8-oxo-GDP phosphatase activity"/>
    <property type="evidence" value="ECO:0007669"/>
    <property type="project" value="TreeGrafter"/>
</dbReference>
<evidence type="ECO:0000313" key="19">
    <source>
        <dbReference type="Proteomes" id="UP000321764"/>
    </source>
</evidence>
<comment type="cofactor">
    <cofactor evidence="1">
        <name>Mg(2+)</name>
        <dbReference type="ChEBI" id="CHEBI:18420"/>
    </cofactor>
</comment>
<dbReference type="OrthoDB" id="9804442at2"/>
<dbReference type="InterPro" id="IPR047127">
    <property type="entry name" value="MutT-like"/>
</dbReference>
<evidence type="ECO:0000256" key="14">
    <source>
        <dbReference type="ARBA" id="ARBA00041592"/>
    </source>
</evidence>
<dbReference type="EC" id="3.6.1.55" evidence="12"/>
<proteinExistence type="inferred from homology"/>
<dbReference type="GO" id="GO:0008413">
    <property type="term" value="F:8-oxo-7,8-dihydroguanosine triphosphate pyrophosphatase activity"/>
    <property type="evidence" value="ECO:0007669"/>
    <property type="project" value="TreeGrafter"/>
</dbReference>
<keyword evidence="19" id="KW-1185">Reference proteome</keyword>
<evidence type="ECO:0000256" key="13">
    <source>
        <dbReference type="ARBA" id="ARBA00040794"/>
    </source>
</evidence>
<evidence type="ECO:0000256" key="10">
    <source>
        <dbReference type="ARBA" id="ARBA00035861"/>
    </source>
</evidence>
<comment type="catalytic activity">
    <reaction evidence="10">
        <text>8-oxo-dGTP + H2O = 8-oxo-dGMP + diphosphate + H(+)</text>
        <dbReference type="Rhea" id="RHEA:31575"/>
        <dbReference type="ChEBI" id="CHEBI:15377"/>
        <dbReference type="ChEBI" id="CHEBI:15378"/>
        <dbReference type="ChEBI" id="CHEBI:33019"/>
        <dbReference type="ChEBI" id="CHEBI:63224"/>
        <dbReference type="ChEBI" id="CHEBI:77896"/>
        <dbReference type="EC" id="3.6.1.55"/>
    </reaction>
</comment>